<reference evidence="3" key="1">
    <citation type="submission" date="2017-02" db="UniProtKB">
        <authorList>
            <consortium name="WormBaseParasite"/>
        </authorList>
    </citation>
    <scope>IDENTIFICATION</scope>
</reference>
<keyword evidence="2" id="KW-1185">Reference proteome</keyword>
<sequence>MVMSRHFFHIKLYLQSRIFSNQTRLIIDGSQLLMRINPFLKSHFCYYMELYLNTKTHLVFFKIKTTTNSAIL</sequence>
<evidence type="ECO:0000313" key="2">
    <source>
        <dbReference type="Proteomes" id="UP000274429"/>
    </source>
</evidence>
<gene>
    <name evidence="1" type="ORF">TTAC_LOCUS3362</name>
</gene>
<proteinExistence type="predicted"/>
<evidence type="ECO:0000313" key="3">
    <source>
        <dbReference type="WBParaSite" id="TTAC_0000337701-mRNA-1"/>
    </source>
</evidence>
<evidence type="ECO:0000313" key="1">
    <source>
        <dbReference type="EMBL" id="VDM22471.1"/>
    </source>
</evidence>
<dbReference type="EMBL" id="UYWX01002311">
    <property type="protein sequence ID" value="VDM22471.1"/>
    <property type="molecule type" value="Genomic_DNA"/>
</dbReference>
<dbReference type="WBParaSite" id="TTAC_0000337701-mRNA-1">
    <property type="protein sequence ID" value="TTAC_0000337701-mRNA-1"/>
    <property type="gene ID" value="TTAC_0000337701"/>
</dbReference>
<protein>
    <submittedName>
        <fullName evidence="3">Ovule protein</fullName>
    </submittedName>
</protein>
<reference evidence="1 2" key="2">
    <citation type="submission" date="2018-11" db="EMBL/GenBank/DDBJ databases">
        <authorList>
            <consortium name="Pathogen Informatics"/>
        </authorList>
    </citation>
    <scope>NUCLEOTIDE SEQUENCE [LARGE SCALE GENOMIC DNA]</scope>
</reference>
<organism evidence="3">
    <name type="scientific">Hydatigena taeniaeformis</name>
    <name type="common">Feline tapeworm</name>
    <name type="synonym">Taenia taeniaeformis</name>
    <dbReference type="NCBI Taxonomy" id="6205"/>
    <lineage>
        <taxon>Eukaryota</taxon>
        <taxon>Metazoa</taxon>
        <taxon>Spiralia</taxon>
        <taxon>Lophotrochozoa</taxon>
        <taxon>Platyhelminthes</taxon>
        <taxon>Cestoda</taxon>
        <taxon>Eucestoda</taxon>
        <taxon>Cyclophyllidea</taxon>
        <taxon>Taeniidae</taxon>
        <taxon>Hydatigera</taxon>
    </lineage>
</organism>
<dbReference type="AlphaFoldDB" id="A0A0R3WRI7"/>
<name>A0A0R3WRI7_HYDTA</name>
<dbReference type="Proteomes" id="UP000274429">
    <property type="component" value="Unassembled WGS sequence"/>
</dbReference>
<accession>A0A0R3WRI7</accession>